<sequence>MTINFSAQDCTFYLSILKLDYDQAGTWPDDAVMVSESVYEDFSRQPPFGKRLAAGKDGLPVWADSLPLAHDELVQAAKMEKESLRSIADSIIIPLQDAIELDIATSGEVASYTAWRKYRLFLNRLDISNPDDIQWPEVPK</sequence>
<proteinExistence type="predicted"/>
<gene>
    <name evidence="1" type="ORF">ERHA53_40260</name>
</gene>
<dbReference type="PANTHER" id="PTHR34413:SF1">
    <property type="entry name" value="CYTOPLASMIC PROTEIN"/>
    <property type="match status" value="1"/>
</dbReference>
<reference evidence="1 2" key="1">
    <citation type="submission" date="2021-01" db="EMBL/GenBank/DDBJ databases">
        <title>Complete genome sequence of Erwinia rhapontici MAFF 311153.</title>
        <authorList>
            <person name="Morohoshi T."/>
            <person name="Someya N."/>
        </authorList>
    </citation>
    <scope>NUCLEOTIDE SEQUENCE [LARGE SCALE GENOMIC DNA]</scope>
    <source>
        <strain evidence="1 2">MAFF 311153</strain>
    </source>
</reference>
<dbReference type="Proteomes" id="UP000677515">
    <property type="component" value="Chromosome"/>
</dbReference>
<accession>A0ABN6DPJ7</accession>
<dbReference type="EMBL" id="AP024329">
    <property type="protein sequence ID" value="BCQ36683.1"/>
    <property type="molecule type" value="Genomic_DNA"/>
</dbReference>
<keyword evidence="2" id="KW-1185">Reference proteome</keyword>
<protein>
    <submittedName>
        <fullName evidence="1">Tail fiber protein</fullName>
    </submittedName>
</protein>
<dbReference type="PANTHER" id="PTHR34413">
    <property type="entry name" value="PROPHAGE TAIL FIBER ASSEMBLY PROTEIN HOMOLOG TFAE-RELATED-RELATED"/>
    <property type="match status" value="1"/>
</dbReference>
<dbReference type="RefSeq" id="WP_133842463.1">
    <property type="nucleotide sequence ID" value="NZ_AP024329.1"/>
</dbReference>
<dbReference type="InterPro" id="IPR003458">
    <property type="entry name" value="Phage_T4_Gp38_tail_assem"/>
</dbReference>
<organism evidence="1 2">
    <name type="scientific">Erwinia rhapontici</name>
    <name type="common">Pectobacterium rhapontici</name>
    <dbReference type="NCBI Taxonomy" id="55212"/>
    <lineage>
        <taxon>Bacteria</taxon>
        <taxon>Pseudomonadati</taxon>
        <taxon>Pseudomonadota</taxon>
        <taxon>Gammaproteobacteria</taxon>
        <taxon>Enterobacterales</taxon>
        <taxon>Erwiniaceae</taxon>
        <taxon>Erwinia</taxon>
    </lineage>
</organism>
<evidence type="ECO:0000313" key="1">
    <source>
        <dbReference type="EMBL" id="BCQ36683.1"/>
    </source>
</evidence>
<evidence type="ECO:0000313" key="2">
    <source>
        <dbReference type="Proteomes" id="UP000677515"/>
    </source>
</evidence>
<dbReference type="Pfam" id="PF02413">
    <property type="entry name" value="Caudo_TAP"/>
    <property type="match status" value="1"/>
</dbReference>
<dbReference type="InterPro" id="IPR051220">
    <property type="entry name" value="TFA_Chaperone"/>
</dbReference>
<name>A0ABN6DPJ7_ERWRD</name>